<dbReference type="Pfam" id="PF08447">
    <property type="entry name" value="PAS_3"/>
    <property type="match status" value="1"/>
</dbReference>
<keyword evidence="8" id="KW-1185">Reference proteome</keyword>
<dbReference type="RefSeq" id="WP_084287324.1">
    <property type="nucleotide sequence ID" value="NZ_FWYB01000001.1"/>
</dbReference>
<evidence type="ECO:0000313" key="8">
    <source>
        <dbReference type="Proteomes" id="UP000192678"/>
    </source>
</evidence>
<dbReference type="InterPro" id="IPR013655">
    <property type="entry name" value="PAS_fold_3"/>
</dbReference>
<evidence type="ECO:0000313" key="7">
    <source>
        <dbReference type="EMBL" id="SMC62223.1"/>
    </source>
</evidence>
<dbReference type="InterPro" id="IPR052162">
    <property type="entry name" value="Sensor_kinase/Photoreceptor"/>
</dbReference>
<dbReference type="Pfam" id="PF13426">
    <property type="entry name" value="PAS_9"/>
    <property type="match status" value="1"/>
</dbReference>
<comment type="catalytic activity">
    <reaction evidence="1">
        <text>ATP + protein L-histidine = ADP + protein N-phospho-L-histidine.</text>
        <dbReference type="EC" id="2.7.13.3"/>
    </reaction>
</comment>
<keyword evidence="5" id="KW-0418">Kinase</keyword>
<dbReference type="Pfam" id="PF13188">
    <property type="entry name" value="PAS_8"/>
    <property type="match status" value="1"/>
</dbReference>
<feature type="domain" description="PAS" evidence="6">
    <location>
        <begin position="499"/>
        <end position="569"/>
    </location>
</feature>
<dbReference type="SUPFAM" id="SSF55785">
    <property type="entry name" value="PYP-like sensor domain (PAS domain)"/>
    <property type="match status" value="4"/>
</dbReference>
<dbReference type="OrthoDB" id="6231665at2"/>
<feature type="domain" description="PAS" evidence="6">
    <location>
        <begin position="374"/>
        <end position="445"/>
    </location>
</feature>
<dbReference type="NCBIfam" id="TIGR00229">
    <property type="entry name" value="sensory_box"/>
    <property type="match status" value="4"/>
</dbReference>
<evidence type="ECO:0000256" key="3">
    <source>
        <dbReference type="ARBA" id="ARBA00022553"/>
    </source>
</evidence>
<dbReference type="CDD" id="cd00130">
    <property type="entry name" value="PAS"/>
    <property type="match status" value="4"/>
</dbReference>
<evidence type="ECO:0000256" key="5">
    <source>
        <dbReference type="ARBA" id="ARBA00022777"/>
    </source>
</evidence>
<reference evidence="7 8" key="1">
    <citation type="submission" date="2017-04" db="EMBL/GenBank/DDBJ databases">
        <authorList>
            <person name="Afonso C.L."/>
            <person name="Miller P.J."/>
            <person name="Scott M.A."/>
            <person name="Spackman E."/>
            <person name="Goraichik I."/>
            <person name="Dimitrov K.M."/>
            <person name="Suarez D.L."/>
            <person name="Swayne D.E."/>
        </authorList>
    </citation>
    <scope>NUCLEOTIDE SEQUENCE [LARGE SCALE GENOMIC DNA]</scope>
    <source>
        <strain evidence="7 8">DSM 19625</strain>
    </source>
</reference>
<proteinExistence type="predicted"/>
<dbReference type="Pfam" id="PF08448">
    <property type="entry name" value="PAS_4"/>
    <property type="match status" value="2"/>
</dbReference>
<dbReference type="SUPFAM" id="SSF47384">
    <property type="entry name" value="Homodimeric domain of signal transducing histidine kinase"/>
    <property type="match status" value="1"/>
</dbReference>
<dbReference type="Gene3D" id="1.10.287.130">
    <property type="match status" value="1"/>
</dbReference>
<feature type="domain" description="PAS" evidence="6">
    <location>
        <begin position="140"/>
        <end position="203"/>
    </location>
</feature>
<dbReference type="SMART" id="SM00091">
    <property type="entry name" value="PAS"/>
    <property type="match status" value="5"/>
</dbReference>
<dbReference type="EC" id="2.7.13.3" evidence="2"/>
<keyword evidence="3" id="KW-0597">Phosphoprotein</keyword>
<dbReference type="STRING" id="475255.SAMN04488101_101780"/>
<dbReference type="AlphaFoldDB" id="A0A1W2ANI1"/>
<keyword evidence="4" id="KW-0808">Transferase</keyword>
<sequence length="695" mass="79813">MLTLENVTTVFRSSPNGYMVLLPNRPYFTIAAVNKPFLDVLKANRVDLVGKGIFETIYDRPAIWGPKGMKSLKNALEHTMQSKKASNYNVADWEINTFPLLDDEEKIKFIVHNLTDTTNYDQQTALNNTLLIQNSFQHPLFNDYPDAVFTLDPEGNFLSANKALIDLTECREEELFKLSFTPFIAPGDVEKAHDHFKKTIQGELQNFDIRIISAKGMHRMLNVTNLPIVINQEVIGVHVIAKDITAITKTQKQLDDYHYRISDILESITDAFIALDRDLIVTYWNKEAERLLLMSREHMIGKNIWEVYQDTIPTKFYSEYRRAVDENISVRFDEYFSRLKIWVEVSVFPSEEGLSLYFKDITKRKHGEEQLQQEKEKYLELFNLSPLPQWVFDAETLQFLDVNNAAVKHYGYSKEEFLEMTIKDIRPAADVKRLGKILKMTFNTGIFQARMVRHLKKSGELMHICVEANAVTFEGKAAMLVLAIDYTEKLKSERALAASEQRFKALVQDGSDLVAILDPTGNYKYVSPTSKSILGIDPELLIGKNVFDFIHKDDKGKVISDFGLLTEQKRIKIMPFRFKGFNGQYHWIETIITDMTEDPVVAGIVANSRDVTLRMEEELKTQNGIDRLREIAWMQSHEVRAPLACVMGLSKILLDNKEDESSRKESLQHLMRSAGELDSIIREIIKKAEDLPTGL</sequence>
<gene>
    <name evidence="7" type="ORF">SAMN04488101_101780</name>
</gene>
<dbReference type="PANTHER" id="PTHR43304">
    <property type="entry name" value="PHYTOCHROME-LIKE PROTEIN CPH1"/>
    <property type="match status" value="1"/>
</dbReference>
<dbReference type="PROSITE" id="PS50112">
    <property type="entry name" value="PAS"/>
    <property type="match status" value="4"/>
</dbReference>
<dbReference type="InterPro" id="IPR036097">
    <property type="entry name" value="HisK_dim/P_sf"/>
</dbReference>
<feature type="domain" description="PAS" evidence="6">
    <location>
        <begin position="257"/>
        <end position="327"/>
    </location>
</feature>
<evidence type="ECO:0000256" key="1">
    <source>
        <dbReference type="ARBA" id="ARBA00000085"/>
    </source>
</evidence>
<dbReference type="InterPro" id="IPR013656">
    <property type="entry name" value="PAS_4"/>
</dbReference>
<name>A0A1W2ANI1_9SPHI</name>
<dbReference type="PANTHER" id="PTHR43304:SF1">
    <property type="entry name" value="PAC DOMAIN-CONTAINING PROTEIN"/>
    <property type="match status" value="1"/>
</dbReference>
<dbReference type="Proteomes" id="UP000192678">
    <property type="component" value="Unassembled WGS sequence"/>
</dbReference>
<evidence type="ECO:0000259" key="6">
    <source>
        <dbReference type="PROSITE" id="PS50112"/>
    </source>
</evidence>
<dbReference type="InterPro" id="IPR035965">
    <property type="entry name" value="PAS-like_dom_sf"/>
</dbReference>
<protein>
    <recommendedName>
        <fullName evidence="2">histidine kinase</fullName>
        <ecNumber evidence="2">2.7.13.3</ecNumber>
    </recommendedName>
</protein>
<dbReference type="InterPro" id="IPR003661">
    <property type="entry name" value="HisK_dim/P_dom"/>
</dbReference>
<dbReference type="EMBL" id="FWYB01000001">
    <property type="protein sequence ID" value="SMC62223.1"/>
    <property type="molecule type" value="Genomic_DNA"/>
</dbReference>
<evidence type="ECO:0000256" key="2">
    <source>
        <dbReference type="ARBA" id="ARBA00012438"/>
    </source>
</evidence>
<organism evidence="7 8">
    <name type="scientific">Pedobacter nyackensis</name>
    <dbReference type="NCBI Taxonomy" id="475255"/>
    <lineage>
        <taxon>Bacteria</taxon>
        <taxon>Pseudomonadati</taxon>
        <taxon>Bacteroidota</taxon>
        <taxon>Sphingobacteriia</taxon>
        <taxon>Sphingobacteriales</taxon>
        <taxon>Sphingobacteriaceae</taxon>
        <taxon>Pedobacter</taxon>
    </lineage>
</organism>
<accession>A0A1W2ANI1</accession>
<evidence type="ECO:0000256" key="4">
    <source>
        <dbReference type="ARBA" id="ARBA00022679"/>
    </source>
</evidence>
<dbReference type="InterPro" id="IPR000014">
    <property type="entry name" value="PAS"/>
</dbReference>
<dbReference type="Gene3D" id="3.30.450.20">
    <property type="entry name" value="PAS domain"/>
    <property type="match status" value="5"/>
</dbReference>
<dbReference type="GO" id="GO:0000155">
    <property type="term" value="F:phosphorelay sensor kinase activity"/>
    <property type="evidence" value="ECO:0007669"/>
    <property type="project" value="InterPro"/>
</dbReference>
<dbReference type="CDD" id="cd00082">
    <property type="entry name" value="HisKA"/>
    <property type="match status" value="1"/>
</dbReference>